<evidence type="ECO:0000313" key="1">
    <source>
        <dbReference type="EMBL" id="SEB94440.1"/>
    </source>
</evidence>
<dbReference type="Proteomes" id="UP000199183">
    <property type="component" value="Unassembled WGS sequence"/>
</dbReference>
<sequence length="231" mass="24115">MPLMDIFTRLDHAVHKVSRVQAQAEATAVRGLGPSRAPRRRQVIGNVTALVQQLPDDAVAQLLWQAGEVRRSADALIAVAAAEIRSRADARLDVPALAGISDAEAERLAAVGAMVAESEAAIDARDVVEATDLEVPIDMPWWHPIAIAVVEGRLSAASAASAREGLGEPGAHVTEQALSDAAERLVCSLTAAAPDAAAEAARRERAALEGALLLLPEPTVADADHARRGHG</sequence>
<keyword evidence="2" id="KW-1185">Reference proteome</keyword>
<gene>
    <name evidence="1" type="ORF">SAMN04489806_2191</name>
</gene>
<name>A0A1H4NGN1_9MICO</name>
<proteinExistence type="predicted"/>
<dbReference type="EMBL" id="FNRY01000001">
    <property type="protein sequence ID" value="SEB94440.1"/>
    <property type="molecule type" value="Genomic_DNA"/>
</dbReference>
<reference evidence="1 2" key="1">
    <citation type="submission" date="2016-10" db="EMBL/GenBank/DDBJ databases">
        <authorList>
            <person name="de Groot N.N."/>
        </authorList>
    </citation>
    <scope>NUCLEOTIDE SEQUENCE [LARGE SCALE GENOMIC DNA]</scope>
    <source>
        <strain evidence="1 2">DSM 21799</strain>
    </source>
</reference>
<dbReference type="AlphaFoldDB" id="A0A1H4NGN1"/>
<accession>A0A1H4NGN1</accession>
<organism evidence="1 2">
    <name type="scientific">Paramicrobacterium humi</name>
    <dbReference type="NCBI Taxonomy" id="640635"/>
    <lineage>
        <taxon>Bacteria</taxon>
        <taxon>Bacillati</taxon>
        <taxon>Actinomycetota</taxon>
        <taxon>Actinomycetes</taxon>
        <taxon>Micrococcales</taxon>
        <taxon>Microbacteriaceae</taxon>
        <taxon>Paramicrobacterium</taxon>
    </lineage>
</organism>
<evidence type="ECO:0008006" key="3">
    <source>
        <dbReference type="Google" id="ProtNLM"/>
    </source>
</evidence>
<evidence type="ECO:0000313" key="2">
    <source>
        <dbReference type="Proteomes" id="UP000199183"/>
    </source>
</evidence>
<protein>
    <recommendedName>
        <fullName evidence="3">DUF222 domain-containing protein</fullName>
    </recommendedName>
</protein>